<organism evidence="2 3">
    <name type="scientific">Gemmatimonas phototrophica</name>
    <dbReference type="NCBI Taxonomy" id="1379270"/>
    <lineage>
        <taxon>Bacteria</taxon>
        <taxon>Pseudomonadati</taxon>
        <taxon>Gemmatimonadota</taxon>
        <taxon>Gemmatimonadia</taxon>
        <taxon>Gemmatimonadales</taxon>
        <taxon>Gemmatimonadaceae</taxon>
        <taxon>Gemmatimonas</taxon>
    </lineage>
</organism>
<name>A0A143BJQ0_9BACT</name>
<dbReference type="KEGG" id="gph:GEMMAAP_07030"/>
<dbReference type="InterPro" id="IPR013022">
    <property type="entry name" value="Xyl_isomerase-like_TIM-brl"/>
</dbReference>
<protein>
    <recommendedName>
        <fullName evidence="1">Xylose isomerase-like TIM barrel domain-containing protein</fullName>
    </recommendedName>
</protein>
<dbReference type="Pfam" id="PF01261">
    <property type="entry name" value="AP_endonuc_2"/>
    <property type="match status" value="1"/>
</dbReference>
<dbReference type="EMBL" id="CP011454">
    <property type="protein sequence ID" value="AMW04664.1"/>
    <property type="molecule type" value="Genomic_DNA"/>
</dbReference>
<evidence type="ECO:0000259" key="1">
    <source>
        <dbReference type="Pfam" id="PF01261"/>
    </source>
</evidence>
<evidence type="ECO:0000313" key="2">
    <source>
        <dbReference type="EMBL" id="AMW04664.1"/>
    </source>
</evidence>
<dbReference type="PANTHER" id="PTHR12110:SF41">
    <property type="entry name" value="INOSOSE DEHYDRATASE"/>
    <property type="match status" value="1"/>
</dbReference>
<gene>
    <name evidence="2" type="ORF">GEMMAAP_07030</name>
</gene>
<evidence type="ECO:0000313" key="3">
    <source>
        <dbReference type="Proteomes" id="UP000076404"/>
    </source>
</evidence>
<dbReference type="Proteomes" id="UP000076404">
    <property type="component" value="Chromosome"/>
</dbReference>
<dbReference type="eggNOG" id="COG1082">
    <property type="taxonomic scope" value="Bacteria"/>
</dbReference>
<reference evidence="2 3" key="1">
    <citation type="journal article" date="2014" name="Proc. Natl. Acad. Sci. U.S.A.">
        <title>Functional type 2 photosynthetic reaction centers found in the rare bacterial phylum Gemmatimonadetes.</title>
        <authorList>
            <person name="Zeng Y."/>
            <person name="Feng F."/>
            <person name="Medova H."/>
            <person name="Dean J."/>
            <person name="Koblizek M."/>
        </authorList>
    </citation>
    <scope>NUCLEOTIDE SEQUENCE [LARGE SCALE GENOMIC DNA]</scope>
    <source>
        <strain evidence="2 3">AP64</strain>
    </source>
</reference>
<dbReference type="SUPFAM" id="SSF51658">
    <property type="entry name" value="Xylose isomerase-like"/>
    <property type="match status" value="1"/>
</dbReference>
<dbReference type="STRING" id="1379270.GEMMAAP_07030"/>
<dbReference type="OrthoDB" id="9798407at2"/>
<sequence>MLRRTFLASAAATLASRHLLLPTSAGALNRIGIELYAVRKAMREAPEKTLEALAKIGYTDVELLWSFKNFGQSIKEVKASLKATGLKAPSAHMAPETILTEWEQRCAEAKELGMTYLTAPSLPSEANKSIEVVRLWANRFNNAGEVARRYGLWIALHNEPNHEKPIMGQKPMDVFLAETDPKLVRFQLDVGNMLMGGGDPLAFLQQYRNRCWSFHLKNVIADRTKDTELAKGVFDLKTFLAAVPELDKKPCFVEQEGSGDELASAKENFEFLRGLKW</sequence>
<proteinExistence type="predicted"/>
<reference evidence="2 3" key="2">
    <citation type="journal article" date="2016" name="Environ. Microbiol. Rep.">
        <title>Metagenomic evidence for the presence of phototrophic Gemmatimonadetes bacteria in diverse environments.</title>
        <authorList>
            <person name="Zeng Y."/>
            <person name="Baumbach J."/>
            <person name="Barbosa E.G."/>
            <person name="Azevedo V."/>
            <person name="Zhang C."/>
            <person name="Koblizek M."/>
        </authorList>
    </citation>
    <scope>NUCLEOTIDE SEQUENCE [LARGE SCALE GENOMIC DNA]</scope>
    <source>
        <strain evidence="2 3">AP64</strain>
    </source>
</reference>
<dbReference type="InterPro" id="IPR050312">
    <property type="entry name" value="IolE/XylAMocC-like"/>
</dbReference>
<accession>A0A143BJQ0</accession>
<dbReference type="AlphaFoldDB" id="A0A143BJQ0"/>
<dbReference type="PANTHER" id="PTHR12110">
    <property type="entry name" value="HYDROXYPYRUVATE ISOMERASE"/>
    <property type="match status" value="1"/>
</dbReference>
<dbReference type="InterPro" id="IPR036237">
    <property type="entry name" value="Xyl_isomerase-like_sf"/>
</dbReference>
<dbReference type="RefSeq" id="WP_026850412.1">
    <property type="nucleotide sequence ID" value="NZ_CP011454.1"/>
</dbReference>
<dbReference type="Gene3D" id="3.20.20.150">
    <property type="entry name" value="Divalent-metal-dependent TIM barrel enzymes"/>
    <property type="match status" value="1"/>
</dbReference>
<feature type="domain" description="Xylose isomerase-like TIM barrel" evidence="1">
    <location>
        <begin position="50"/>
        <end position="273"/>
    </location>
</feature>
<keyword evidence="3" id="KW-1185">Reference proteome</keyword>